<comment type="cofactor">
    <cofactor evidence="11">
        <name>Mg(2+)</name>
        <dbReference type="ChEBI" id="CHEBI:18420"/>
    </cofactor>
</comment>
<dbReference type="RefSeq" id="WP_068346551.1">
    <property type="nucleotide sequence ID" value="NZ_JFHK01000004.1"/>
</dbReference>
<keyword evidence="4 11" id="KW-0132">Cell division</keyword>
<comment type="caution">
    <text evidence="11">Lacks conserved residue(s) required for the propagation of feature annotation.</text>
</comment>
<dbReference type="Pfam" id="PF01225">
    <property type="entry name" value="Mur_ligase"/>
    <property type="match status" value="1"/>
</dbReference>
<dbReference type="Proteomes" id="UP000077339">
    <property type="component" value="Unassembled WGS sequence"/>
</dbReference>
<keyword evidence="7 11" id="KW-0133">Cell shape</keyword>
<dbReference type="Gene3D" id="3.90.190.20">
    <property type="entry name" value="Mur ligase, C-terminal domain"/>
    <property type="match status" value="1"/>
</dbReference>
<reference evidence="16 17" key="1">
    <citation type="submission" date="2014-02" db="EMBL/GenBank/DDBJ databases">
        <title>Kosmotoga genome sequencing.</title>
        <authorList>
            <person name="Pollo S.M."/>
            <person name="Charchuk R."/>
            <person name="Nesbo C.L."/>
        </authorList>
    </citation>
    <scope>NUCLEOTIDE SEQUENCE [LARGE SCALE GENOMIC DNA]</scope>
    <source>
        <strain evidence="16 17">S304</strain>
    </source>
</reference>
<dbReference type="GO" id="GO:0009252">
    <property type="term" value="P:peptidoglycan biosynthetic process"/>
    <property type="evidence" value="ECO:0007669"/>
    <property type="project" value="UniProtKB-UniRule"/>
</dbReference>
<organism evidence="16 17">
    <name type="scientific">Kosmotoga arenicorallina S304</name>
    <dbReference type="NCBI Taxonomy" id="1453497"/>
    <lineage>
        <taxon>Bacteria</taxon>
        <taxon>Thermotogati</taxon>
        <taxon>Thermotogota</taxon>
        <taxon>Thermotogae</taxon>
        <taxon>Kosmotogales</taxon>
        <taxon>Kosmotogaceae</taxon>
        <taxon>Kosmotoga</taxon>
    </lineage>
</organism>
<feature type="domain" description="Mur ligase central" evidence="15">
    <location>
        <begin position="113"/>
        <end position="313"/>
    </location>
</feature>
<name>A0A182C7D6_9BACT</name>
<keyword evidence="8 11" id="KW-0573">Peptidoglycan synthesis</keyword>
<evidence type="ECO:0000256" key="3">
    <source>
        <dbReference type="ARBA" id="ARBA00022598"/>
    </source>
</evidence>
<comment type="subcellular location">
    <subcellularLocation>
        <location evidence="11 12">Cytoplasm</location>
    </subcellularLocation>
</comment>
<feature type="binding site" evidence="11">
    <location>
        <position position="157"/>
    </location>
    <ligand>
        <name>UDP-N-acetyl-alpha-D-muramoyl-L-alanyl-D-glutamate</name>
        <dbReference type="ChEBI" id="CHEBI:83900"/>
    </ligand>
</feature>
<dbReference type="OrthoDB" id="9800958at2"/>
<dbReference type="GO" id="GO:0000287">
    <property type="term" value="F:magnesium ion binding"/>
    <property type="evidence" value="ECO:0007669"/>
    <property type="project" value="UniProtKB-UniRule"/>
</dbReference>
<sequence length="498" mass="55871">MKLSRVIELLGDLVLQTINMDGIDPDISSIVSNSRFLKPNDLFICIKGTYFDSHVLAEDLQEKGATALIAERPIESDQIKIPVIYVKNSRKAEAMLFMEQADHPYEKLITIGVTGTNGKTTITTLVKHVLDTFEKKCSLVGTVVNYIAGKESRNPKNTTPGAPVLAKYLKKSVEENYEYFVMEVSSHALAMHRVSGMRFDVAAISNVTRDHLDFHESFEDYYATKLKLFNLIKPSGKAVVNADRINIADIQLQRGQILTYGFGDESDYRIENLEMTRSGMYFDISTPFGSTQKVYTRLIGEHNAYNVAAVIAIMEALNYDTAHIIEAISTFTGVPGRFEFVEEASKYGFEVVVDFAHTPDALEKLLKTARRLVEGRIILVFGAGGNADKGKRPLMGEVASRFSDVVILTSDDPKHEDPEEILKDIEEGINKLKPYLVIPDRKEAISVGLTLANRQDMVVIAGRGHEEFQVVDNELIPFNDKEMVKHILDVKFRRLIKR</sequence>
<comment type="similarity">
    <text evidence="1 11">Belongs to the MurCDEF family. MurE subfamily.</text>
</comment>
<keyword evidence="17" id="KW-1185">Reference proteome</keyword>
<dbReference type="InterPro" id="IPR000713">
    <property type="entry name" value="Mur_ligase_N"/>
</dbReference>
<feature type="modified residue" description="N6-carboxylysine" evidence="11">
    <location>
        <position position="225"/>
    </location>
</feature>
<feature type="binding site" evidence="11">
    <location>
        <position position="185"/>
    </location>
    <ligand>
        <name>UDP-N-acetyl-alpha-D-muramoyl-L-alanyl-D-glutamate</name>
        <dbReference type="ChEBI" id="CHEBI:83900"/>
    </ligand>
</feature>
<dbReference type="PANTHER" id="PTHR23135">
    <property type="entry name" value="MUR LIGASE FAMILY MEMBER"/>
    <property type="match status" value="1"/>
</dbReference>
<evidence type="ECO:0000259" key="13">
    <source>
        <dbReference type="Pfam" id="PF01225"/>
    </source>
</evidence>
<evidence type="ECO:0000256" key="2">
    <source>
        <dbReference type="ARBA" id="ARBA00022490"/>
    </source>
</evidence>
<evidence type="ECO:0000256" key="4">
    <source>
        <dbReference type="ARBA" id="ARBA00022618"/>
    </source>
</evidence>
<dbReference type="SUPFAM" id="SSF53244">
    <property type="entry name" value="MurD-like peptide ligases, peptide-binding domain"/>
    <property type="match status" value="1"/>
</dbReference>
<evidence type="ECO:0000313" key="17">
    <source>
        <dbReference type="Proteomes" id="UP000077339"/>
    </source>
</evidence>
<dbReference type="GO" id="GO:0071555">
    <property type="term" value="P:cell wall organization"/>
    <property type="evidence" value="ECO:0007669"/>
    <property type="project" value="UniProtKB-KW"/>
</dbReference>
<evidence type="ECO:0000256" key="7">
    <source>
        <dbReference type="ARBA" id="ARBA00022960"/>
    </source>
</evidence>
<feature type="domain" description="Mur ligase C-terminal" evidence="14">
    <location>
        <begin position="336"/>
        <end position="464"/>
    </location>
</feature>
<evidence type="ECO:0000256" key="8">
    <source>
        <dbReference type="ARBA" id="ARBA00022984"/>
    </source>
</evidence>
<dbReference type="NCBIfam" id="NF001126">
    <property type="entry name" value="PRK00139.1-4"/>
    <property type="match status" value="1"/>
</dbReference>
<dbReference type="Gene3D" id="3.40.1390.10">
    <property type="entry name" value="MurE/MurF, N-terminal domain"/>
    <property type="match status" value="1"/>
</dbReference>
<feature type="binding site" evidence="11">
    <location>
        <begin position="115"/>
        <end position="121"/>
    </location>
    <ligand>
        <name>ATP</name>
        <dbReference type="ChEBI" id="CHEBI:30616"/>
    </ligand>
</feature>
<dbReference type="InterPro" id="IPR013221">
    <property type="entry name" value="Mur_ligase_cen"/>
</dbReference>
<evidence type="ECO:0000256" key="12">
    <source>
        <dbReference type="RuleBase" id="RU004135"/>
    </source>
</evidence>
<dbReference type="SUPFAM" id="SSF53623">
    <property type="entry name" value="MurD-like peptide ligases, catalytic domain"/>
    <property type="match status" value="1"/>
</dbReference>
<evidence type="ECO:0000256" key="5">
    <source>
        <dbReference type="ARBA" id="ARBA00022741"/>
    </source>
</evidence>
<evidence type="ECO:0000256" key="10">
    <source>
        <dbReference type="ARBA" id="ARBA00023316"/>
    </source>
</evidence>
<evidence type="ECO:0000256" key="1">
    <source>
        <dbReference type="ARBA" id="ARBA00005898"/>
    </source>
</evidence>
<dbReference type="HAMAP" id="MF_00208">
    <property type="entry name" value="MurE"/>
    <property type="match status" value="1"/>
</dbReference>
<dbReference type="InterPro" id="IPR004101">
    <property type="entry name" value="Mur_ligase_C"/>
</dbReference>
<accession>A0A182C7D6</accession>
<dbReference type="UniPathway" id="UPA00219"/>
<feature type="domain" description="Mur ligase N-terminal catalytic" evidence="13">
    <location>
        <begin position="27"/>
        <end position="96"/>
    </location>
</feature>
<evidence type="ECO:0000259" key="14">
    <source>
        <dbReference type="Pfam" id="PF02875"/>
    </source>
</evidence>
<dbReference type="PANTHER" id="PTHR23135:SF4">
    <property type="entry name" value="UDP-N-ACETYLMURAMOYL-L-ALANYL-D-GLUTAMATE--2,6-DIAMINOPIMELATE LIGASE MURE HOMOLOG, CHLOROPLASTIC"/>
    <property type="match status" value="1"/>
</dbReference>
<keyword evidence="2 11" id="KW-0963">Cytoplasm</keyword>
<protein>
    <recommendedName>
        <fullName evidence="11">UDP-N-acetylmuramyl-tripeptide synthetase</fullName>
        <ecNumber evidence="11">6.3.2.-</ecNumber>
    </recommendedName>
    <alternativeName>
        <fullName evidence="11">UDP-MurNAc-tripeptide synthetase</fullName>
    </alternativeName>
</protein>
<dbReference type="PATRIC" id="fig|1453497.3.peg.1581"/>
<proteinExistence type="inferred from homology"/>
<dbReference type="PROSITE" id="PS01011">
    <property type="entry name" value="FOLYLPOLYGLU_SYNT_1"/>
    <property type="match status" value="1"/>
</dbReference>
<comment type="function">
    <text evidence="11">Catalyzes the addition of an amino acid to the nucleotide precursor UDP-N-acetylmuramoyl-L-alanyl-D-glutamate (UMAG) in the biosynthesis of bacterial cell-wall peptidoglycan.</text>
</comment>
<dbReference type="GO" id="GO:0051301">
    <property type="term" value="P:cell division"/>
    <property type="evidence" value="ECO:0007669"/>
    <property type="project" value="UniProtKB-KW"/>
</dbReference>
<dbReference type="EC" id="6.3.2.-" evidence="11"/>
<evidence type="ECO:0000256" key="9">
    <source>
        <dbReference type="ARBA" id="ARBA00023306"/>
    </source>
</evidence>
<dbReference type="NCBIfam" id="TIGR01085">
    <property type="entry name" value="murE"/>
    <property type="match status" value="1"/>
</dbReference>
<evidence type="ECO:0000256" key="6">
    <source>
        <dbReference type="ARBA" id="ARBA00022840"/>
    </source>
</evidence>
<dbReference type="GO" id="GO:0005524">
    <property type="term" value="F:ATP binding"/>
    <property type="evidence" value="ECO:0007669"/>
    <property type="project" value="UniProtKB-UniRule"/>
</dbReference>
<gene>
    <name evidence="11" type="primary">murE</name>
    <name evidence="16" type="ORF">AT15_07955</name>
</gene>
<dbReference type="GO" id="GO:0005737">
    <property type="term" value="C:cytoplasm"/>
    <property type="evidence" value="ECO:0007669"/>
    <property type="project" value="UniProtKB-SubCell"/>
</dbReference>
<dbReference type="GO" id="GO:0008360">
    <property type="term" value="P:regulation of cell shape"/>
    <property type="evidence" value="ECO:0007669"/>
    <property type="project" value="UniProtKB-KW"/>
</dbReference>
<dbReference type="AlphaFoldDB" id="A0A182C7D6"/>
<comment type="pathway">
    <text evidence="11 12">Cell wall biogenesis; peptidoglycan biosynthesis.</text>
</comment>
<feature type="binding site" evidence="11">
    <location>
        <begin position="158"/>
        <end position="159"/>
    </location>
    <ligand>
        <name>UDP-N-acetyl-alpha-D-muramoyl-L-alanyl-D-glutamate</name>
        <dbReference type="ChEBI" id="CHEBI:83900"/>
    </ligand>
</feature>
<evidence type="ECO:0000313" key="16">
    <source>
        <dbReference type="EMBL" id="OAA31420.1"/>
    </source>
</evidence>
<dbReference type="InterPro" id="IPR035911">
    <property type="entry name" value="MurE/MurF_N"/>
</dbReference>
<dbReference type="InterPro" id="IPR036615">
    <property type="entry name" value="Mur_ligase_C_dom_sf"/>
</dbReference>
<dbReference type="SUPFAM" id="SSF63418">
    <property type="entry name" value="MurE/MurF N-terminal domain"/>
    <property type="match status" value="1"/>
</dbReference>
<feature type="binding site" evidence="11">
    <location>
        <position position="193"/>
    </location>
    <ligand>
        <name>UDP-N-acetyl-alpha-D-muramoyl-L-alanyl-D-glutamate</name>
        <dbReference type="ChEBI" id="CHEBI:83900"/>
    </ligand>
</feature>
<keyword evidence="9 11" id="KW-0131">Cell cycle</keyword>
<dbReference type="InterPro" id="IPR036565">
    <property type="entry name" value="Mur-like_cat_sf"/>
</dbReference>
<comment type="PTM">
    <text evidence="11">Carboxylation is probably crucial for Mg(2+) binding and, consequently, for the gamma-phosphate positioning of ATP.</text>
</comment>
<dbReference type="Pfam" id="PF02875">
    <property type="entry name" value="Mur_ligase_C"/>
    <property type="match status" value="1"/>
</dbReference>
<comment type="caution">
    <text evidence="16">The sequence shown here is derived from an EMBL/GenBank/DDBJ whole genome shotgun (WGS) entry which is preliminary data.</text>
</comment>
<keyword evidence="5 11" id="KW-0547">Nucleotide-binding</keyword>
<dbReference type="Gene3D" id="3.40.1190.10">
    <property type="entry name" value="Mur-like, catalytic domain"/>
    <property type="match status" value="1"/>
</dbReference>
<keyword evidence="6 11" id="KW-0067">ATP-binding</keyword>
<keyword evidence="10 11" id="KW-0961">Cell wall biogenesis/degradation</keyword>
<dbReference type="InterPro" id="IPR005761">
    <property type="entry name" value="UDP-N-AcMur-Glu-dNH2Pim_ligase"/>
</dbReference>
<dbReference type="EMBL" id="JFHK01000004">
    <property type="protein sequence ID" value="OAA31420.1"/>
    <property type="molecule type" value="Genomic_DNA"/>
</dbReference>
<dbReference type="InterPro" id="IPR018109">
    <property type="entry name" value="Folylpolyglutamate_synth_CS"/>
</dbReference>
<keyword evidence="11" id="KW-0460">Magnesium</keyword>
<dbReference type="Pfam" id="PF08245">
    <property type="entry name" value="Mur_ligase_M"/>
    <property type="match status" value="1"/>
</dbReference>
<evidence type="ECO:0000256" key="11">
    <source>
        <dbReference type="HAMAP-Rule" id="MF_00208"/>
    </source>
</evidence>
<evidence type="ECO:0000259" key="15">
    <source>
        <dbReference type="Pfam" id="PF08245"/>
    </source>
</evidence>
<dbReference type="GO" id="GO:0004326">
    <property type="term" value="F:tetrahydrofolylpolyglutamate synthase activity"/>
    <property type="evidence" value="ECO:0007669"/>
    <property type="project" value="InterPro"/>
</dbReference>
<dbReference type="STRING" id="1453497.AT15_07955"/>
<keyword evidence="3 11" id="KW-0436">Ligase</keyword>
<feature type="binding site" evidence="11">
    <location>
        <position position="34"/>
    </location>
    <ligand>
        <name>UDP-N-acetyl-alpha-D-muramoyl-L-alanyl-D-glutamate</name>
        <dbReference type="ChEBI" id="CHEBI:83900"/>
    </ligand>
</feature>